<reference evidence="7 8" key="1">
    <citation type="submission" date="2022-12" db="EMBL/GenBank/DDBJ databases">
        <title>Chromosome-scale assembly of the Ensete ventricosum genome.</title>
        <authorList>
            <person name="Dussert Y."/>
            <person name="Stocks J."/>
            <person name="Wendawek A."/>
            <person name="Woldeyes F."/>
            <person name="Nichols R.A."/>
            <person name="Borrell J.S."/>
        </authorList>
    </citation>
    <scope>NUCLEOTIDE SEQUENCE [LARGE SCALE GENOMIC DNA]</scope>
    <source>
        <strain evidence="8">cv. Maze</strain>
        <tissue evidence="7">Seeds</tissue>
    </source>
</reference>
<dbReference type="SMART" id="SM01019">
    <property type="entry name" value="B3"/>
    <property type="match status" value="1"/>
</dbReference>
<protein>
    <recommendedName>
        <fullName evidence="6">TF-B3 domain-containing protein</fullName>
    </recommendedName>
</protein>
<dbReference type="GO" id="GO:0003677">
    <property type="term" value="F:DNA binding"/>
    <property type="evidence" value="ECO:0007669"/>
    <property type="project" value="UniProtKB-KW"/>
</dbReference>
<accession>A0AAV8PUY1</accession>
<proteinExistence type="predicted"/>
<sequence>MASLNVVMASKARQDEIVPLSGNPFFTFVVSGSNVHVPRQLLLPRRFYPFLPSACVPVTLSYGNRTWKMKYSGKGILRRLCSGWKKFAVDTDLKVGDGCVLELMDSTNILFKVQILRQGVLPVKSDKGLSPDAPISID</sequence>
<dbReference type="PANTHER" id="PTHR31391:SF64">
    <property type="entry name" value="B3 DOMAIN-CONTAINING PROTEIN OS06G0112300"/>
    <property type="match status" value="1"/>
</dbReference>
<keyword evidence="4" id="KW-0804">Transcription</keyword>
<comment type="subcellular location">
    <subcellularLocation>
        <location evidence="1">Nucleus</location>
    </subcellularLocation>
</comment>
<evidence type="ECO:0000256" key="2">
    <source>
        <dbReference type="ARBA" id="ARBA00023015"/>
    </source>
</evidence>
<name>A0AAV8PUY1_ENSVE</name>
<evidence type="ECO:0000256" key="4">
    <source>
        <dbReference type="ARBA" id="ARBA00023163"/>
    </source>
</evidence>
<dbReference type="PANTHER" id="PTHR31391">
    <property type="entry name" value="B3 DOMAIN-CONTAINING PROTEIN OS11G0197600-RELATED"/>
    <property type="match status" value="1"/>
</dbReference>
<evidence type="ECO:0000256" key="3">
    <source>
        <dbReference type="ARBA" id="ARBA00023125"/>
    </source>
</evidence>
<dbReference type="CDD" id="cd10017">
    <property type="entry name" value="B3_DNA"/>
    <property type="match status" value="1"/>
</dbReference>
<feature type="domain" description="TF-B3" evidence="6">
    <location>
        <begin position="26"/>
        <end position="119"/>
    </location>
</feature>
<comment type="caution">
    <text evidence="7">The sequence shown here is derived from an EMBL/GenBank/DDBJ whole genome shotgun (WGS) entry which is preliminary data.</text>
</comment>
<gene>
    <name evidence="7" type="ORF">OPV22_027169</name>
</gene>
<dbReference type="EMBL" id="JAQQAF010000008">
    <property type="protein sequence ID" value="KAJ8464617.1"/>
    <property type="molecule type" value="Genomic_DNA"/>
</dbReference>
<dbReference type="InterPro" id="IPR044837">
    <property type="entry name" value="REM16-like"/>
</dbReference>
<dbReference type="InterPro" id="IPR015300">
    <property type="entry name" value="DNA-bd_pseudobarrel_sf"/>
</dbReference>
<keyword evidence="3" id="KW-0238">DNA-binding</keyword>
<dbReference type="Gene3D" id="2.40.330.10">
    <property type="entry name" value="DNA-binding pseudobarrel domain"/>
    <property type="match status" value="1"/>
</dbReference>
<organism evidence="7 8">
    <name type="scientific">Ensete ventricosum</name>
    <name type="common">Abyssinian banana</name>
    <name type="synonym">Musa ensete</name>
    <dbReference type="NCBI Taxonomy" id="4639"/>
    <lineage>
        <taxon>Eukaryota</taxon>
        <taxon>Viridiplantae</taxon>
        <taxon>Streptophyta</taxon>
        <taxon>Embryophyta</taxon>
        <taxon>Tracheophyta</taxon>
        <taxon>Spermatophyta</taxon>
        <taxon>Magnoliopsida</taxon>
        <taxon>Liliopsida</taxon>
        <taxon>Zingiberales</taxon>
        <taxon>Musaceae</taxon>
        <taxon>Ensete</taxon>
    </lineage>
</organism>
<keyword evidence="2" id="KW-0805">Transcription regulation</keyword>
<dbReference type="SUPFAM" id="SSF101936">
    <property type="entry name" value="DNA-binding pseudobarrel domain"/>
    <property type="match status" value="1"/>
</dbReference>
<evidence type="ECO:0000313" key="8">
    <source>
        <dbReference type="Proteomes" id="UP001222027"/>
    </source>
</evidence>
<dbReference type="PROSITE" id="PS50863">
    <property type="entry name" value="B3"/>
    <property type="match status" value="1"/>
</dbReference>
<evidence type="ECO:0000313" key="7">
    <source>
        <dbReference type="EMBL" id="KAJ8464617.1"/>
    </source>
</evidence>
<dbReference type="GO" id="GO:0005634">
    <property type="term" value="C:nucleus"/>
    <property type="evidence" value="ECO:0007669"/>
    <property type="project" value="UniProtKB-SubCell"/>
</dbReference>
<dbReference type="Proteomes" id="UP001222027">
    <property type="component" value="Unassembled WGS sequence"/>
</dbReference>
<dbReference type="Pfam" id="PF02362">
    <property type="entry name" value="B3"/>
    <property type="match status" value="1"/>
</dbReference>
<evidence type="ECO:0000259" key="6">
    <source>
        <dbReference type="PROSITE" id="PS50863"/>
    </source>
</evidence>
<evidence type="ECO:0000256" key="5">
    <source>
        <dbReference type="ARBA" id="ARBA00023242"/>
    </source>
</evidence>
<keyword evidence="5" id="KW-0539">Nucleus</keyword>
<dbReference type="AlphaFoldDB" id="A0AAV8PUY1"/>
<dbReference type="InterPro" id="IPR003340">
    <property type="entry name" value="B3_DNA-bd"/>
</dbReference>
<evidence type="ECO:0000256" key="1">
    <source>
        <dbReference type="ARBA" id="ARBA00004123"/>
    </source>
</evidence>
<keyword evidence="8" id="KW-1185">Reference proteome</keyword>